<evidence type="ECO:0000256" key="6">
    <source>
        <dbReference type="SAM" id="MobiDB-lite"/>
    </source>
</evidence>
<organism evidence="8 9">
    <name type="scientific">Mortierella isabellina</name>
    <name type="common">Filamentous fungus</name>
    <name type="synonym">Umbelopsis isabellina</name>
    <dbReference type="NCBI Taxonomy" id="91625"/>
    <lineage>
        <taxon>Eukaryota</taxon>
        <taxon>Fungi</taxon>
        <taxon>Fungi incertae sedis</taxon>
        <taxon>Mucoromycota</taxon>
        <taxon>Mucoromycotina</taxon>
        <taxon>Umbelopsidomycetes</taxon>
        <taxon>Umbelopsidales</taxon>
        <taxon>Umbelopsidaceae</taxon>
        <taxon>Umbelopsis</taxon>
    </lineage>
</organism>
<dbReference type="AlphaFoldDB" id="A0A8H7PWV8"/>
<reference evidence="8" key="1">
    <citation type="submission" date="2020-12" db="EMBL/GenBank/DDBJ databases">
        <title>Metabolic potential, ecology and presence of endohyphal bacteria is reflected in genomic diversity of Mucoromycotina.</title>
        <authorList>
            <person name="Muszewska A."/>
            <person name="Okrasinska A."/>
            <person name="Steczkiewicz K."/>
            <person name="Drgas O."/>
            <person name="Orlowska M."/>
            <person name="Perlinska-Lenart U."/>
            <person name="Aleksandrzak-Piekarczyk T."/>
            <person name="Szatraj K."/>
            <person name="Zielenkiewicz U."/>
            <person name="Pilsyk S."/>
            <person name="Malc E."/>
            <person name="Mieczkowski P."/>
            <person name="Kruszewska J.S."/>
            <person name="Biernat P."/>
            <person name="Pawlowska J."/>
        </authorList>
    </citation>
    <scope>NUCLEOTIDE SEQUENCE</scope>
    <source>
        <strain evidence="8">WA0000067209</strain>
    </source>
</reference>
<accession>A0A8H7PWV8</accession>
<keyword evidence="5" id="KW-0539">Nucleus</keyword>
<evidence type="ECO:0000313" key="8">
    <source>
        <dbReference type="EMBL" id="KAG2180949.1"/>
    </source>
</evidence>
<keyword evidence="3" id="KW-0805">Transcription regulation</keyword>
<feature type="domain" description="Zn(2)-C6 fungal-type" evidence="7">
    <location>
        <begin position="14"/>
        <end position="43"/>
    </location>
</feature>
<comment type="subcellular location">
    <subcellularLocation>
        <location evidence="1">Nucleus</location>
    </subcellularLocation>
</comment>
<protein>
    <recommendedName>
        <fullName evidence="7">Zn(2)-C6 fungal-type domain-containing protein</fullName>
    </recommendedName>
</protein>
<dbReference type="InterPro" id="IPR036864">
    <property type="entry name" value="Zn2-C6_fun-type_DNA-bd_sf"/>
</dbReference>
<feature type="region of interest" description="Disordered" evidence="6">
    <location>
        <begin position="86"/>
        <end position="105"/>
    </location>
</feature>
<dbReference type="InterPro" id="IPR001138">
    <property type="entry name" value="Zn2Cys6_DnaBD"/>
</dbReference>
<dbReference type="PANTHER" id="PTHR47338:SF5">
    <property type="entry name" value="ZN(II)2CYS6 TRANSCRIPTION FACTOR (EUROFUNG)"/>
    <property type="match status" value="1"/>
</dbReference>
<name>A0A8H7PWV8_MORIS</name>
<evidence type="ECO:0000256" key="1">
    <source>
        <dbReference type="ARBA" id="ARBA00004123"/>
    </source>
</evidence>
<dbReference type="OrthoDB" id="2328572at2759"/>
<evidence type="ECO:0000256" key="4">
    <source>
        <dbReference type="ARBA" id="ARBA00023163"/>
    </source>
</evidence>
<dbReference type="EMBL" id="JAEPQZ010000005">
    <property type="protein sequence ID" value="KAG2180949.1"/>
    <property type="molecule type" value="Genomic_DNA"/>
</dbReference>
<dbReference type="PROSITE" id="PS50048">
    <property type="entry name" value="ZN2_CY6_FUNGAL_2"/>
    <property type="match status" value="1"/>
</dbReference>
<dbReference type="Gene3D" id="4.10.240.10">
    <property type="entry name" value="Zn(2)-C6 fungal-type DNA-binding domain"/>
    <property type="match status" value="1"/>
</dbReference>
<evidence type="ECO:0000256" key="5">
    <source>
        <dbReference type="ARBA" id="ARBA00023242"/>
    </source>
</evidence>
<evidence type="ECO:0000256" key="3">
    <source>
        <dbReference type="ARBA" id="ARBA00023015"/>
    </source>
</evidence>
<dbReference type="PANTHER" id="PTHR47338">
    <property type="entry name" value="ZN(II)2CYS6 TRANSCRIPTION FACTOR (EUROFUNG)-RELATED"/>
    <property type="match status" value="1"/>
</dbReference>
<feature type="region of interest" description="Disordered" evidence="6">
    <location>
        <begin position="568"/>
        <end position="592"/>
    </location>
</feature>
<evidence type="ECO:0000313" key="9">
    <source>
        <dbReference type="Proteomes" id="UP000654370"/>
    </source>
</evidence>
<dbReference type="GO" id="GO:0005634">
    <property type="term" value="C:nucleus"/>
    <property type="evidence" value="ECO:0007669"/>
    <property type="project" value="UniProtKB-SubCell"/>
</dbReference>
<gene>
    <name evidence="8" type="ORF">INT43_008529</name>
</gene>
<proteinExistence type="predicted"/>
<dbReference type="CDD" id="cd00067">
    <property type="entry name" value="GAL4"/>
    <property type="match status" value="1"/>
</dbReference>
<dbReference type="Proteomes" id="UP000654370">
    <property type="component" value="Unassembled WGS sequence"/>
</dbReference>
<comment type="caution">
    <text evidence="8">The sequence shown here is derived from an EMBL/GenBank/DDBJ whole genome shotgun (WGS) entry which is preliminary data.</text>
</comment>
<dbReference type="GO" id="GO:0000981">
    <property type="term" value="F:DNA-binding transcription factor activity, RNA polymerase II-specific"/>
    <property type="evidence" value="ECO:0007669"/>
    <property type="project" value="InterPro"/>
</dbReference>
<keyword evidence="4" id="KW-0804">Transcription</keyword>
<dbReference type="CDD" id="cd12148">
    <property type="entry name" value="fungal_TF_MHR"/>
    <property type="match status" value="1"/>
</dbReference>
<evidence type="ECO:0000256" key="2">
    <source>
        <dbReference type="ARBA" id="ARBA00022723"/>
    </source>
</evidence>
<keyword evidence="9" id="KW-1185">Reference proteome</keyword>
<dbReference type="GO" id="GO:0008270">
    <property type="term" value="F:zinc ion binding"/>
    <property type="evidence" value="ECO:0007669"/>
    <property type="project" value="InterPro"/>
</dbReference>
<dbReference type="InterPro" id="IPR050815">
    <property type="entry name" value="TF_fung"/>
</dbReference>
<dbReference type="Pfam" id="PF00172">
    <property type="entry name" value="Zn_clus"/>
    <property type="match status" value="1"/>
</dbReference>
<feature type="compositionally biased region" description="Basic and acidic residues" evidence="6">
    <location>
        <begin position="451"/>
        <end position="468"/>
    </location>
</feature>
<dbReference type="SUPFAM" id="SSF57701">
    <property type="entry name" value="Zn2/Cys6 DNA-binding domain"/>
    <property type="match status" value="1"/>
</dbReference>
<feature type="region of interest" description="Disordered" evidence="6">
    <location>
        <begin position="451"/>
        <end position="470"/>
    </location>
</feature>
<sequence length="703" mass="80416">MPVEWATLPTKKIICEACRKAKRRCSGSVPCERCIRNKIECNRVQHLNPEDLEYIQLFEEQRLTAEVQNLTEQLDNIQAVMQSVHDQQAADSADSTPIVSSDGQDESMSLFSGVEGSSLVSQSSISSTQPMDNFASLIKFANQTLQERSNQNELEDEKAKLELLKQSSADRATEWTLTMSKSGLTINTSIQTFADLIFHIPQLASIAISGVQFPMTEHVRQNPASLIVKRVPNPSFALRRSLLLAALKSIEAVRHRRMLNDNQYWISEERANELANKLVRTYFECLHYKRIVIHRKAFLDMFIKGKQNILSGGVCAFSAAIITMRCRHLLGIVSLADQEAVGEFFFNRAREAISETFDEVSLENYFTLLWMARYKVSMLEPEDAKKYIEMAERQSELLAPTYSLALDANHKQSPRDMGRTEMYRRLFLARREVNSAVSFLENKRGVPLTKSEHRVPHSSFDEKEREQRYSAPAKITPDDSILEKRGILRDRFMRMLEKGRQLGMKLRWAEIDQVSLKLIAEYEQRLKEWMTTDLAMSFYSAFLSLHEMLLPKLTDYARRSNNLFQHSEATEQDGDNESNMPPLNTPPNEHALRSQHVCSQAANLIVDLAKYQLEELGICNIEMAIFGIVWDVQLRNARLGQSIKDSNLSPMEKSMTITARQKLMSCVELVQQGYQLNSVEVDLRRFVAETADRIHIALAEEEL</sequence>
<evidence type="ECO:0000259" key="7">
    <source>
        <dbReference type="PROSITE" id="PS50048"/>
    </source>
</evidence>
<keyword evidence="2" id="KW-0479">Metal-binding</keyword>